<evidence type="ECO:0000256" key="1">
    <source>
        <dbReference type="ARBA" id="ARBA00004651"/>
    </source>
</evidence>
<comment type="subcellular location">
    <subcellularLocation>
        <location evidence="1">Cell membrane</location>
        <topology evidence="1">Multi-pass membrane protein</topology>
    </subcellularLocation>
</comment>
<organism evidence="9 10">
    <name type="scientific">Clostridium taeniosporum</name>
    <dbReference type="NCBI Taxonomy" id="394958"/>
    <lineage>
        <taxon>Bacteria</taxon>
        <taxon>Bacillati</taxon>
        <taxon>Bacillota</taxon>
        <taxon>Clostridia</taxon>
        <taxon>Eubacteriales</taxon>
        <taxon>Clostridiaceae</taxon>
        <taxon>Clostridium</taxon>
    </lineage>
</organism>
<keyword evidence="5 8" id="KW-0812">Transmembrane</keyword>
<dbReference type="GO" id="GO:0005886">
    <property type="term" value="C:plasma membrane"/>
    <property type="evidence" value="ECO:0007669"/>
    <property type="project" value="UniProtKB-SubCell"/>
</dbReference>
<dbReference type="Proteomes" id="UP000094652">
    <property type="component" value="Chromosome"/>
</dbReference>
<proteinExistence type="inferred from homology"/>
<dbReference type="GO" id="GO:0055085">
    <property type="term" value="P:transmembrane transport"/>
    <property type="evidence" value="ECO:0007669"/>
    <property type="project" value="TreeGrafter"/>
</dbReference>
<sequence length="370" mass="41858">MNINKNVKYRDILTIAIIAIILYKLIDNYEILFKITNRFMSIISPFIYAIVFAYMLNPIMMFLERQFKMSRGKSILATYAIITGIVIIFFFFTIPSLIDSIGSISKEVPNYMDTIQEWIDKAIKNPKISQLIINAGLVDKIEFLSIKMGNFTVTLLQGMLSYLLSFTGNLVKIIFGFLIAVYVLNDKEQLINGLKTLMHIILKEKKADKLIKACKIYNKMIGVYIGTKAIDSAIIGFIALICLVIVKSPYALLLSIIVAVTNMIPYFGPFIGEIVGVVMCIFVSPMKALIVFILLLLIQQFDAWYLDPKLIGAKVGVKPFWIIMGVIIGGAFWGPIGMLLASPTLATINIYYIRLVEYYKRKDPSLFKKL</sequence>
<evidence type="ECO:0000256" key="3">
    <source>
        <dbReference type="ARBA" id="ARBA00022448"/>
    </source>
</evidence>
<feature type="transmembrane region" description="Helical" evidence="8">
    <location>
        <begin position="275"/>
        <end position="299"/>
    </location>
</feature>
<dbReference type="EMBL" id="CP017253">
    <property type="protein sequence ID" value="AOR24070.1"/>
    <property type="molecule type" value="Genomic_DNA"/>
</dbReference>
<dbReference type="PANTHER" id="PTHR21716:SF53">
    <property type="entry name" value="PERMEASE PERM-RELATED"/>
    <property type="match status" value="1"/>
</dbReference>
<dbReference type="AlphaFoldDB" id="A0A1D7XLK4"/>
<evidence type="ECO:0000313" key="9">
    <source>
        <dbReference type="EMBL" id="AOR24070.1"/>
    </source>
</evidence>
<evidence type="ECO:0000256" key="7">
    <source>
        <dbReference type="ARBA" id="ARBA00023136"/>
    </source>
</evidence>
<evidence type="ECO:0000256" key="2">
    <source>
        <dbReference type="ARBA" id="ARBA00009773"/>
    </source>
</evidence>
<keyword evidence="7 8" id="KW-0472">Membrane</keyword>
<dbReference type="KEGG" id="ctae:BGI42_10135"/>
<dbReference type="STRING" id="394958.BGI42_10135"/>
<evidence type="ECO:0000256" key="4">
    <source>
        <dbReference type="ARBA" id="ARBA00022475"/>
    </source>
</evidence>
<evidence type="ECO:0000256" key="8">
    <source>
        <dbReference type="SAM" id="Phobius"/>
    </source>
</evidence>
<keyword evidence="10" id="KW-1185">Reference proteome</keyword>
<feature type="transmembrane region" description="Helical" evidence="8">
    <location>
        <begin position="7"/>
        <end position="26"/>
    </location>
</feature>
<feature type="transmembrane region" description="Helical" evidence="8">
    <location>
        <begin position="221"/>
        <end position="246"/>
    </location>
</feature>
<evidence type="ECO:0000313" key="10">
    <source>
        <dbReference type="Proteomes" id="UP000094652"/>
    </source>
</evidence>
<feature type="transmembrane region" description="Helical" evidence="8">
    <location>
        <begin position="159"/>
        <end position="184"/>
    </location>
</feature>
<feature type="transmembrane region" description="Helical" evidence="8">
    <location>
        <begin position="319"/>
        <end position="352"/>
    </location>
</feature>
<dbReference type="Pfam" id="PF01594">
    <property type="entry name" value="AI-2E_transport"/>
    <property type="match status" value="1"/>
</dbReference>
<dbReference type="PANTHER" id="PTHR21716">
    <property type="entry name" value="TRANSMEMBRANE PROTEIN"/>
    <property type="match status" value="1"/>
</dbReference>
<feature type="transmembrane region" description="Helical" evidence="8">
    <location>
        <begin position="75"/>
        <end position="98"/>
    </location>
</feature>
<evidence type="ECO:0000256" key="5">
    <source>
        <dbReference type="ARBA" id="ARBA00022692"/>
    </source>
</evidence>
<gene>
    <name evidence="9" type="ORF">BGI42_10135</name>
</gene>
<reference evidence="10" key="1">
    <citation type="submission" date="2016-09" db="EMBL/GenBank/DDBJ databases">
        <title>Genomics of Clostridium taeniosporum, an organism which forms endospores with ribbon-like appendages.</title>
        <authorList>
            <person name="Walker J.R."/>
        </authorList>
    </citation>
    <scope>NUCLEOTIDE SEQUENCE [LARGE SCALE GENOMIC DNA]</scope>
    <source>
        <strain evidence="10">1/k</strain>
    </source>
</reference>
<keyword evidence="6 8" id="KW-1133">Transmembrane helix</keyword>
<keyword evidence="4" id="KW-1003">Cell membrane</keyword>
<evidence type="ECO:0000256" key="6">
    <source>
        <dbReference type="ARBA" id="ARBA00022989"/>
    </source>
</evidence>
<feature type="transmembrane region" description="Helical" evidence="8">
    <location>
        <begin position="252"/>
        <end position="268"/>
    </location>
</feature>
<dbReference type="InterPro" id="IPR002549">
    <property type="entry name" value="AI-2E-like"/>
</dbReference>
<protein>
    <submittedName>
        <fullName evidence="9">AI-2E family transporter</fullName>
    </submittedName>
</protein>
<dbReference type="OrthoDB" id="9793390at2"/>
<comment type="similarity">
    <text evidence="2">Belongs to the autoinducer-2 exporter (AI-2E) (TC 2.A.86) family.</text>
</comment>
<dbReference type="RefSeq" id="WP_069680209.1">
    <property type="nucleotide sequence ID" value="NZ_CP017253.2"/>
</dbReference>
<name>A0A1D7XLK4_9CLOT</name>
<feature type="transmembrane region" description="Helical" evidence="8">
    <location>
        <begin position="46"/>
        <end position="63"/>
    </location>
</feature>
<keyword evidence="3" id="KW-0813">Transport</keyword>
<accession>A0A1D7XLK4</accession>